<feature type="region of interest" description="Disordered" evidence="2">
    <location>
        <begin position="335"/>
        <end position="355"/>
    </location>
</feature>
<evidence type="ECO:0000259" key="3">
    <source>
        <dbReference type="Pfam" id="PF12490"/>
    </source>
</evidence>
<dbReference type="InterPro" id="IPR036322">
    <property type="entry name" value="WD40_repeat_dom_sf"/>
</dbReference>
<dbReference type="GO" id="GO:0000407">
    <property type="term" value="C:phagophore assembly site"/>
    <property type="evidence" value="ECO:0007669"/>
    <property type="project" value="UniProtKB-SubCell"/>
</dbReference>
<evidence type="ECO:0000313" key="5">
    <source>
        <dbReference type="EMBL" id="THG05928.1"/>
    </source>
</evidence>
<dbReference type="InterPro" id="IPR048382">
    <property type="entry name" value="BCAS3_WD40"/>
</dbReference>
<feature type="compositionally biased region" description="Polar residues" evidence="2">
    <location>
        <begin position="337"/>
        <end position="355"/>
    </location>
</feature>
<proteinExistence type="predicted"/>
<evidence type="ECO:0000256" key="2">
    <source>
        <dbReference type="SAM" id="MobiDB-lite"/>
    </source>
</evidence>
<feature type="region of interest" description="Disordered" evidence="2">
    <location>
        <begin position="270"/>
        <end position="292"/>
    </location>
</feature>
<reference evidence="5 6" key="1">
    <citation type="journal article" date="2018" name="Proc. Natl. Acad. Sci. U.S.A.">
        <title>Draft genome sequence of Camellia sinensis var. sinensis provides insights into the evolution of the tea genome and tea quality.</title>
        <authorList>
            <person name="Wei C."/>
            <person name="Yang H."/>
            <person name="Wang S."/>
            <person name="Zhao J."/>
            <person name="Liu C."/>
            <person name="Gao L."/>
            <person name="Xia E."/>
            <person name="Lu Y."/>
            <person name="Tai Y."/>
            <person name="She G."/>
            <person name="Sun J."/>
            <person name="Cao H."/>
            <person name="Tong W."/>
            <person name="Gao Q."/>
            <person name="Li Y."/>
            <person name="Deng W."/>
            <person name="Jiang X."/>
            <person name="Wang W."/>
            <person name="Chen Q."/>
            <person name="Zhang S."/>
            <person name="Li H."/>
            <person name="Wu J."/>
            <person name="Wang P."/>
            <person name="Li P."/>
            <person name="Shi C."/>
            <person name="Zheng F."/>
            <person name="Jian J."/>
            <person name="Huang B."/>
            <person name="Shan D."/>
            <person name="Shi M."/>
            <person name="Fang C."/>
            <person name="Yue Y."/>
            <person name="Li F."/>
            <person name="Li D."/>
            <person name="Wei S."/>
            <person name="Han B."/>
            <person name="Jiang C."/>
            <person name="Yin Y."/>
            <person name="Xia T."/>
            <person name="Zhang Z."/>
            <person name="Bennetzen J.L."/>
            <person name="Zhao S."/>
            <person name="Wan X."/>
        </authorList>
    </citation>
    <scope>NUCLEOTIDE SEQUENCE [LARGE SCALE GENOMIC DNA]</scope>
    <source>
        <strain evidence="6">cv. Shuchazao</strain>
        <tissue evidence="5">Leaf</tissue>
    </source>
</reference>
<feature type="domain" description="BCAS3" evidence="3">
    <location>
        <begin position="611"/>
        <end position="744"/>
    </location>
</feature>
<dbReference type="SMART" id="SM00320">
    <property type="entry name" value="WD40"/>
    <property type="match status" value="2"/>
</dbReference>
<keyword evidence="6" id="KW-1185">Reference proteome</keyword>
<feature type="compositionally biased region" description="Low complexity" evidence="2">
    <location>
        <begin position="275"/>
        <end position="292"/>
    </location>
</feature>
<dbReference type="AlphaFoldDB" id="A0A4S4DRZ4"/>
<dbReference type="SUPFAM" id="SSF50978">
    <property type="entry name" value="WD40 repeat-like"/>
    <property type="match status" value="1"/>
</dbReference>
<dbReference type="GO" id="GO:0006914">
    <property type="term" value="P:autophagy"/>
    <property type="evidence" value="ECO:0007669"/>
    <property type="project" value="InterPro"/>
</dbReference>
<dbReference type="InterPro" id="IPR015943">
    <property type="entry name" value="WD40/YVTN_repeat-like_dom_sf"/>
</dbReference>
<dbReference type="PANTHER" id="PTHR13268:SF12">
    <property type="entry name" value="AUTOPHAGY-RELATED PROTEIN 18H"/>
    <property type="match status" value="1"/>
</dbReference>
<comment type="caution">
    <text evidence="5">The sequence shown here is derived from an EMBL/GenBank/DDBJ whole genome shotgun (WGS) entry which is preliminary data.</text>
</comment>
<dbReference type="GO" id="GO:0042594">
    <property type="term" value="P:response to starvation"/>
    <property type="evidence" value="ECO:0007669"/>
    <property type="project" value="TreeGrafter"/>
</dbReference>
<feature type="region of interest" description="Disordered" evidence="2">
    <location>
        <begin position="979"/>
        <end position="1000"/>
    </location>
</feature>
<dbReference type="Proteomes" id="UP000306102">
    <property type="component" value="Unassembled WGS sequence"/>
</dbReference>
<evidence type="ECO:0000256" key="1">
    <source>
        <dbReference type="ARBA" id="ARBA00004329"/>
    </source>
</evidence>
<dbReference type="InterPro" id="IPR045142">
    <property type="entry name" value="BCAS3-like"/>
</dbReference>
<gene>
    <name evidence="5" type="ORF">TEA_006359</name>
</gene>
<dbReference type="Pfam" id="PF21034">
    <property type="entry name" value="BCAS3_WD40"/>
    <property type="match status" value="1"/>
</dbReference>
<accession>A0A4S4DRZ4</accession>
<dbReference type="Gene3D" id="2.130.10.10">
    <property type="entry name" value="YVTN repeat-like/Quinoprotein amine dehydrogenase"/>
    <property type="match status" value="1"/>
</dbReference>
<evidence type="ECO:0000259" key="4">
    <source>
        <dbReference type="Pfam" id="PF21034"/>
    </source>
</evidence>
<organism evidence="5 6">
    <name type="scientific">Camellia sinensis var. sinensis</name>
    <name type="common">China tea</name>
    <dbReference type="NCBI Taxonomy" id="542762"/>
    <lineage>
        <taxon>Eukaryota</taxon>
        <taxon>Viridiplantae</taxon>
        <taxon>Streptophyta</taxon>
        <taxon>Embryophyta</taxon>
        <taxon>Tracheophyta</taxon>
        <taxon>Spermatophyta</taxon>
        <taxon>Magnoliopsida</taxon>
        <taxon>eudicotyledons</taxon>
        <taxon>Gunneridae</taxon>
        <taxon>Pentapetalae</taxon>
        <taxon>asterids</taxon>
        <taxon>Ericales</taxon>
        <taxon>Theaceae</taxon>
        <taxon>Camellia</taxon>
    </lineage>
</organism>
<dbReference type="PANTHER" id="PTHR13268">
    <property type="entry name" value="BREAST CARCINOMA AMPLIFIED SEQUENCE 3"/>
    <property type="match status" value="1"/>
</dbReference>
<dbReference type="InterPro" id="IPR001680">
    <property type="entry name" value="WD40_rpt"/>
</dbReference>
<sequence length="1043" mass="114136">MKQTLESSRTKQPNTTTNGFIPHSLRFISSCIKTVSSNVRSAGASVAGSISGDSDEQHKDQVLWASFDKLELGPSSTKRVLLLGYSNGFQVLDVEDASNFSELVSRRDDPVTFLQMQPIPEKSEGREGFRTSHPLVLVVASDETRSSGPMQHGRDVLVRDGYIEPQMDNLLNSPMGVRFYSLKSHNYVHVLRFRSTVHMVRCSPRIVAVCLSAQIYCFDALTFESKFSVLTYPVPQLGGPGLVGVNNGYGPMAVGPRWLAYASNNPLSSNTGRLSPHSLSPSPGVSPSTSPGSGNLVARYAMESSKQLAAGLMNLGDMGYKTLNKYYHELVPDGSGSPISSNSGRKVGRATSQSTETDTAGTVVIRDYVSRDVVSQFRAHTSPISALCFDPSGTLLVSASIHGNNINIFRIMPSQNGSGFQSYDWSSSHVHLYKLRRGMTSAVHYSFSFVAYIYVSGGTCHIFVLSPFGGETGLQIQNSHVDGPSLIPVLSHPWWFSSSLMINQKSCPSPPQPITLSVVSRIRLGTFGWLNTVSNAASSAAGKAALPSGGVAAIFHSSVHPHMRPALSNVNALEHLLVYTPSGNVIQYELLPSVGGEQGESPSRTRTGSLVQMQEEELRVKFEPVKWWDVCRRLDWSEREESIYGIATGGQESAAMVMDTLDYQDNDTVEKDLVKRHEHARWYLSNAEVQLRSRRIPIWQMSKMSVSGDEEHNLSKDDTGGEIKIEKIPVLEVEIKRKDLLPVFNRFHRIQSDWSDDSGLAGGKCFTSSYSHCDLVGQKYPTSSSSLPCGWEKFSEDAIISHTKRVSRSLENPHIGSSRTPATVHDLDRVDSLRSCPQIVVTANENDGVEGQNSILALTPLIQRSFKKTDISTSRELYATTISSAEENYVINTTSSPHNSALSTGGTIAREVQSSSNVVTGEVSNTSSNHSDSIVNILDEGPVHEDMRDPLDFGQYFEEGYCKASSHDECPELTEVVTNVDSSNSPCDKEKSEEDGDNDDLLGGVFAFSEEGTNSGRNYLVDLPRLPVYESHAACQHFVLNLL</sequence>
<dbReference type="Pfam" id="PF12490">
    <property type="entry name" value="BCAS3"/>
    <property type="match status" value="1"/>
</dbReference>
<dbReference type="EMBL" id="SDRB02010538">
    <property type="protein sequence ID" value="THG05928.1"/>
    <property type="molecule type" value="Genomic_DNA"/>
</dbReference>
<evidence type="ECO:0000313" key="6">
    <source>
        <dbReference type="Proteomes" id="UP000306102"/>
    </source>
</evidence>
<name>A0A4S4DRZ4_CAMSN</name>
<dbReference type="InterPro" id="IPR022175">
    <property type="entry name" value="BCAS3_dom"/>
</dbReference>
<protein>
    <submittedName>
        <fullName evidence="5">Uncharacterized protein</fullName>
    </submittedName>
</protein>
<comment type="subcellular location">
    <subcellularLocation>
        <location evidence="1">Preautophagosomal structure</location>
    </subcellularLocation>
</comment>
<feature type="domain" description="BCAS3 WD40" evidence="4">
    <location>
        <begin position="177"/>
        <end position="475"/>
    </location>
</feature>